<dbReference type="Proteomes" id="UP000479000">
    <property type="component" value="Unassembled WGS sequence"/>
</dbReference>
<organism evidence="2 3">
    <name type="scientific">Nesidiocoris tenuis</name>
    <dbReference type="NCBI Taxonomy" id="355587"/>
    <lineage>
        <taxon>Eukaryota</taxon>
        <taxon>Metazoa</taxon>
        <taxon>Ecdysozoa</taxon>
        <taxon>Arthropoda</taxon>
        <taxon>Hexapoda</taxon>
        <taxon>Insecta</taxon>
        <taxon>Pterygota</taxon>
        <taxon>Neoptera</taxon>
        <taxon>Paraneoptera</taxon>
        <taxon>Hemiptera</taxon>
        <taxon>Heteroptera</taxon>
        <taxon>Panheteroptera</taxon>
        <taxon>Cimicomorpha</taxon>
        <taxon>Miridae</taxon>
        <taxon>Dicyphina</taxon>
        <taxon>Nesidiocoris</taxon>
    </lineage>
</organism>
<feature type="region of interest" description="Disordered" evidence="1">
    <location>
        <begin position="76"/>
        <end position="150"/>
    </location>
</feature>
<evidence type="ECO:0000313" key="3">
    <source>
        <dbReference type="Proteomes" id="UP000479000"/>
    </source>
</evidence>
<gene>
    <name evidence="2" type="ORF">NTEN_LOCUS22195</name>
</gene>
<keyword evidence="3" id="KW-1185">Reference proteome</keyword>
<dbReference type="EMBL" id="CADCXU010032490">
    <property type="protein sequence ID" value="CAB0018286.1"/>
    <property type="molecule type" value="Genomic_DNA"/>
</dbReference>
<feature type="compositionally biased region" description="Basic and acidic residues" evidence="1">
    <location>
        <begin position="95"/>
        <end position="107"/>
    </location>
</feature>
<feature type="compositionally biased region" description="Basic and acidic residues" evidence="1">
    <location>
        <begin position="76"/>
        <end position="86"/>
    </location>
</feature>
<protein>
    <submittedName>
        <fullName evidence="2">Uncharacterized protein</fullName>
    </submittedName>
</protein>
<proteinExistence type="predicted"/>
<accession>A0A6H5HNF8</accession>
<evidence type="ECO:0000256" key="1">
    <source>
        <dbReference type="SAM" id="MobiDB-lite"/>
    </source>
</evidence>
<reference evidence="2 3" key="1">
    <citation type="submission" date="2020-02" db="EMBL/GenBank/DDBJ databases">
        <authorList>
            <person name="Ferguson B K."/>
        </authorList>
    </citation>
    <scope>NUCLEOTIDE SEQUENCE [LARGE SCALE GENOMIC DNA]</scope>
</reference>
<sequence length="150" mass="16872">MTMYARSATRLRAILRTEATLGKQTIACEMRETELSGPTLLNIHSWADAKLQRVRMRSGPRNSRYWMRRRLEPCSRDAGTRGRLPEAKGNVAPSRDGKGKIADRDGPSGHGSSGFTAESHRKRQPCDNSYYTAEGISEDDETWSHVSRYA</sequence>
<evidence type="ECO:0000313" key="2">
    <source>
        <dbReference type="EMBL" id="CAB0018286.1"/>
    </source>
</evidence>
<dbReference type="AlphaFoldDB" id="A0A6H5HNF8"/>
<name>A0A6H5HNF8_9HEMI</name>